<proteinExistence type="predicted"/>
<dbReference type="RefSeq" id="WP_344994135.1">
    <property type="nucleotide sequence ID" value="NZ_BAAAXV010000008.1"/>
</dbReference>
<dbReference type="InterPro" id="IPR050287">
    <property type="entry name" value="MTA/SAH_deaminase"/>
</dbReference>
<evidence type="ECO:0000259" key="1">
    <source>
        <dbReference type="Pfam" id="PF01979"/>
    </source>
</evidence>
<accession>A0ABV5SLK6</accession>
<dbReference type="NCBIfam" id="NF006056">
    <property type="entry name" value="PRK08204.1"/>
    <property type="match status" value="1"/>
</dbReference>
<protein>
    <submittedName>
        <fullName evidence="2">Amidohydrolase family protein</fullName>
    </submittedName>
</protein>
<dbReference type="Gene3D" id="2.30.40.10">
    <property type="entry name" value="Urease, subunit C, domain 1"/>
    <property type="match status" value="1"/>
</dbReference>
<comment type="caution">
    <text evidence="2">The sequence shown here is derived from an EMBL/GenBank/DDBJ whole genome shotgun (WGS) entry which is preliminary data.</text>
</comment>
<name>A0ABV5SLK6_9ACTN</name>
<organism evidence="2 3">
    <name type="scientific">Nonomuraea helvata</name>
    <dbReference type="NCBI Taxonomy" id="37484"/>
    <lineage>
        <taxon>Bacteria</taxon>
        <taxon>Bacillati</taxon>
        <taxon>Actinomycetota</taxon>
        <taxon>Actinomycetes</taxon>
        <taxon>Streptosporangiales</taxon>
        <taxon>Streptosporangiaceae</taxon>
        <taxon>Nonomuraea</taxon>
    </lineage>
</organism>
<gene>
    <name evidence="2" type="ORF">ACFFSA_52455</name>
</gene>
<dbReference type="SUPFAM" id="SSF51556">
    <property type="entry name" value="Metallo-dependent hydrolases"/>
    <property type="match status" value="1"/>
</dbReference>
<dbReference type="Proteomes" id="UP001589532">
    <property type="component" value="Unassembled WGS sequence"/>
</dbReference>
<reference evidence="2 3" key="1">
    <citation type="submission" date="2024-09" db="EMBL/GenBank/DDBJ databases">
        <authorList>
            <person name="Sun Q."/>
            <person name="Mori K."/>
        </authorList>
    </citation>
    <scope>NUCLEOTIDE SEQUENCE [LARGE SCALE GENOMIC DNA]</scope>
    <source>
        <strain evidence="2 3">JCM 3143</strain>
    </source>
</reference>
<dbReference type="PANTHER" id="PTHR43794:SF5">
    <property type="entry name" value="CHLOROHYDROLASE FAMILY PROTEIN"/>
    <property type="match status" value="1"/>
</dbReference>
<sequence>MTHRILVRGGHVVSMDDAVGDRPGCDILIEDDLIAAVEPGLDPAGADEVIDARDTVVLPGFVDTHRHLWMTVLRGTQADETLGGYQQTVQGSLPFAVQPQDVYAGTLLGAWEALNAGITTVLDYAHLNPTLEHAEAGIRALRETGIRALYAHGSVFGVRRPWGSPEQAEYVRELLRPRQDDRLLTFGIAFGAPYGESDWALAAELDVPATLHACVRSAGAWPASHTIEELNARGLLRAGTVYSHCTIATDAELKLIADSGGHVSVSPYVEMVMGHGRPVIARALAQGLLPSLGADVVSSGPGDMFSQMRAAFSQARAETVPDDPDAPYRPGLTARDVLRFATAGGAAACGLGDITGSLTPGKRADLVTVRTDQINTMPAGDPVGVVVANADVSTVDTVLVGGVARKRDGRLLADLPGLRDLARDAAARLHRHAGNSVAAHPGKG</sequence>
<dbReference type="InterPro" id="IPR011059">
    <property type="entry name" value="Metal-dep_hydrolase_composite"/>
</dbReference>
<feature type="domain" description="Amidohydrolase-related" evidence="1">
    <location>
        <begin position="56"/>
        <end position="387"/>
    </location>
</feature>
<evidence type="ECO:0000313" key="3">
    <source>
        <dbReference type="Proteomes" id="UP001589532"/>
    </source>
</evidence>
<dbReference type="EMBL" id="JBHMBW010000108">
    <property type="protein sequence ID" value="MFB9631728.1"/>
    <property type="molecule type" value="Genomic_DNA"/>
</dbReference>
<dbReference type="InterPro" id="IPR006680">
    <property type="entry name" value="Amidohydro-rel"/>
</dbReference>
<evidence type="ECO:0000313" key="2">
    <source>
        <dbReference type="EMBL" id="MFB9631728.1"/>
    </source>
</evidence>
<dbReference type="SUPFAM" id="SSF51338">
    <property type="entry name" value="Composite domain of metallo-dependent hydrolases"/>
    <property type="match status" value="1"/>
</dbReference>
<dbReference type="Pfam" id="PF01979">
    <property type="entry name" value="Amidohydro_1"/>
    <property type="match status" value="1"/>
</dbReference>
<dbReference type="InterPro" id="IPR032466">
    <property type="entry name" value="Metal_Hydrolase"/>
</dbReference>
<dbReference type="PANTHER" id="PTHR43794">
    <property type="entry name" value="AMINOHYDROLASE SSNA-RELATED"/>
    <property type="match status" value="1"/>
</dbReference>
<dbReference type="Gene3D" id="3.20.20.140">
    <property type="entry name" value="Metal-dependent hydrolases"/>
    <property type="match status" value="1"/>
</dbReference>
<keyword evidence="3" id="KW-1185">Reference proteome</keyword>